<feature type="compositionally biased region" description="Pro residues" evidence="1">
    <location>
        <begin position="1"/>
        <end position="10"/>
    </location>
</feature>
<dbReference type="EMBL" id="JBBCAQ010000027">
    <property type="protein sequence ID" value="KAK7586142.1"/>
    <property type="molecule type" value="Genomic_DNA"/>
</dbReference>
<feature type="compositionally biased region" description="Polar residues" evidence="1">
    <location>
        <begin position="100"/>
        <end position="111"/>
    </location>
</feature>
<organism evidence="2 3">
    <name type="scientific">Parthenolecanium corni</name>
    <dbReference type="NCBI Taxonomy" id="536013"/>
    <lineage>
        <taxon>Eukaryota</taxon>
        <taxon>Metazoa</taxon>
        <taxon>Ecdysozoa</taxon>
        <taxon>Arthropoda</taxon>
        <taxon>Hexapoda</taxon>
        <taxon>Insecta</taxon>
        <taxon>Pterygota</taxon>
        <taxon>Neoptera</taxon>
        <taxon>Paraneoptera</taxon>
        <taxon>Hemiptera</taxon>
        <taxon>Sternorrhyncha</taxon>
        <taxon>Coccoidea</taxon>
        <taxon>Coccidae</taxon>
        <taxon>Parthenolecanium</taxon>
    </lineage>
</organism>
<dbReference type="AlphaFoldDB" id="A0AAN9Y464"/>
<keyword evidence="3" id="KW-1185">Reference proteome</keyword>
<accession>A0AAN9Y464</accession>
<protein>
    <submittedName>
        <fullName evidence="2">Uncharacterized protein</fullName>
    </submittedName>
</protein>
<proteinExistence type="predicted"/>
<comment type="caution">
    <text evidence="2">The sequence shown here is derived from an EMBL/GenBank/DDBJ whole genome shotgun (WGS) entry which is preliminary data.</text>
</comment>
<reference evidence="2 3" key="1">
    <citation type="submission" date="2024-03" db="EMBL/GenBank/DDBJ databases">
        <title>Adaptation during the transition from Ophiocordyceps entomopathogen to insect associate is accompanied by gene loss and intensified selection.</title>
        <authorList>
            <person name="Ward C.M."/>
            <person name="Onetto C.A."/>
            <person name="Borneman A.R."/>
        </authorList>
    </citation>
    <scope>NUCLEOTIDE SEQUENCE [LARGE SCALE GENOMIC DNA]</scope>
    <source>
        <strain evidence="2">AWRI1</strain>
        <tissue evidence="2">Single Adult Female</tissue>
    </source>
</reference>
<feature type="compositionally biased region" description="Polar residues" evidence="1">
    <location>
        <begin position="13"/>
        <end position="25"/>
    </location>
</feature>
<evidence type="ECO:0000256" key="1">
    <source>
        <dbReference type="SAM" id="MobiDB-lite"/>
    </source>
</evidence>
<feature type="region of interest" description="Disordered" evidence="1">
    <location>
        <begin position="91"/>
        <end position="113"/>
    </location>
</feature>
<evidence type="ECO:0000313" key="2">
    <source>
        <dbReference type="EMBL" id="KAK7586142.1"/>
    </source>
</evidence>
<evidence type="ECO:0000313" key="3">
    <source>
        <dbReference type="Proteomes" id="UP001367676"/>
    </source>
</evidence>
<feature type="region of interest" description="Disordered" evidence="1">
    <location>
        <begin position="1"/>
        <end position="36"/>
    </location>
</feature>
<sequence length="135" mass="15264">MRFPPAPPAPSSTDTRTSTRVANRTTKPDAVSEPNNSHTSIVVATFPYVDPITIRPKVMIVQKEIPARHEYKTISALFLEAEAALRHQISSKKRRIDANPNLQHPTNQKLSKPSPYSIDLIEVQINDYRCLYDKN</sequence>
<gene>
    <name evidence="2" type="ORF">V9T40_004018</name>
</gene>
<name>A0AAN9Y464_9HEMI</name>
<dbReference type="Proteomes" id="UP001367676">
    <property type="component" value="Unassembled WGS sequence"/>
</dbReference>